<dbReference type="PRINTS" id="PR00617">
    <property type="entry name" value="COPPERFIST"/>
</dbReference>
<feature type="compositionally biased region" description="Low complexity" evidence="8">
    <location>
        <begin position="427"/>
        <end position="442"/>
    </location>
</feature>
<evidence type="ECO:0000259" key="9">
    <source>
        <dbReference type="PROSITE" id="PS50073"/>
    </source>
</evidence>
<dbReference type="GO" id="GO:0005634">
    <property type="term" value="C:nucleus"/>
    <property type="evidence" value="ECO:0007669"/>
    <property type="project" value="UniProtKB-SubCell"/>
</dbReference>
<keyword evidence="7" id="KW-0539">Nucleus</keyword>
<keyword evidence="4" id="KW-0186">Copper</keyword>
<proteinExistence type="predicted"/>
<dbReference type="Pfam" id="PF00649">
    <property type="entry name" value="Copper-fist"/>
    <property type="match status" value="1"/>
</dbReference>
<feature type="region of interest" description="Disordered" evidence="8">
    <location>
        <begin position="214"/>
        <end position="233"/>
    </location>
</feature>
<feature type="compositionally biased region" description="Polar residues" evidence="8">
    <location>
        <begin position="104"/>
        <end position="121"/>
    </location>
</feature>
<dbReference type="GO" id="GO:0006878">
    <property type="term" value="P:intracellular copper ion homeostasis"/>
    <property type="evidence" value="ECO:0007669"/>
    <property type="project" value="TreeGrafter"/>
</dbReference>
<evidence type="ECO:0000256" key="5">
    <source>
        <dbReference type="ARBA" id="ARBA00023015"/>
    </source>
</evidence>
<evidence type="ECO:0000256" key="7">
    <source>
        <dbReference type="ARBA" id="ARBA00023242"/>
    </source>
</evidence>
<keyword evidence="11" id="KW-1185">Reference proteome</keyword>
<keyword evidence="6" id="KW-0804">Transcription</keyword>
<feature type="region of interest" description="Disordered" evidence="8">
    <location>
        <begin position="66"/>
        <end position="121"/>
    </location>
</feature>
<organism evidence="10 11">
    <name type="scientific">Lasiosphaeria ovina</name>
    <dbReference type="NCBI Taxonomy" id="92902"/>
    <lineage>
        <taxon>Eukaryota</taxon>
        <taxon>Fungi</taxon>
        <taxon>Dikarya</taxon>
        <taxon>Ascomycota</taxon>
        <taxon>Pezizomycotina</taxon>
        <taxon>Sordariomycetes</taxon>
        <taxon>Sordariomycetidae</taxon>
        <taxon>Sordariales</taxon>
        <taxon>Lasiosphaeriaceae</taxon>
        <taxon>Lasiosphaeria</taxon>
    </lineage>
</organism>
<dbReference type="PANTHER" id="PTHR28088:SF9">
    <property type="entry name" value="TRANSCRIPTION FACTOR GRISEA, PUTATIVE (AFU_ORTHOLOGUE AFUA_1G13190)-RELATED"/>
    <property type="match status" value="1"/>
</dbReference>
<dbReference type="Proteomes" id="UP001287356">
    <property type="component" value="Unassembled WGS sequence"/>
</dbReference>
<dbReference type="SUPFAM" id="SSF57879">
    <property type="entry name" value="Zinc domain conserved in yeast copper-regulated transcription factors"/>
    <property type="match status" value="1"/>
</dbReference>
<gene>
    <name evidence="10" type="ORF">B0T24DRAFT_79688</name>
</gene>
<dbReference type="EMBL" id="JAULSN010000001">
    <property type="protein sequence ID" value="KAK3384307.1"/>
    <property type="molecule type" value="Genomic_DNA"/>
</dbReference>
<evidence type="ECO:0000256" key="2">
    <source>
        <dbReference type="ARBA" id="ARBA00022723"/>
    </source>
</evidence>
<keyword evidence="5" id="KW-0805">Transcription regulation</keyword>
<reference evidence="10" key="2">
    <citation type="submission" date="2023-06" db="EMBL/GenBank/DDBJ databases">
        <authorList>
            <consortium name="Lawrence Berkeley National Laboratory"/>
            <person name="Haridas S."/>
            <person name="Hensen N."/>
            <person name="Bonometti L."/>
            <person name="Westerberg I."/>
            <person name="Brannstrom I.O."/>
            <person name="Guillou S."/>
            <person name="Cros-Aarteil S."/>
            <person name="Calhoun S."/>
            <person name="Kuo A."/>
            <person name="Mondo S."/>
            <person name="Pangilinan J."/>
            <person name="Riley R."/>
            <person name="Labutti K."/>
            <person name="Andreopoulos B."/>
            <person name="Lipzen A."/>
            <person name="Chen C."/>
            <person name="Yanf M."/>
            <person name="Daum C."/>
            <person name="Ng V."/>
            <person name="Clum A."/>
            <person name="Steindorff A."/>
            <person name="Ohm R."/>
            <person name="Martin F."/>
            <person name="Silar P."/>
            <person name="Natvig D."/>
            <person name="Lalanne C."/>
            <person name="Gautier V."/>
            <person name="Ament-Velasquez S.L."/>
            <person name="Kruys A."/>
            <person name="Hutchinson M.I."/>
            <person name="Powell A.J."/>
            <person name="Barry K."/>
            <person name="Miller A.N."/>
            <person name="Grigoriev I.V."/>
            <person name="Debuchy R."/>
            <person name="Gladieux P."/>
            <person name="Thoren M.H."/>
            <person name="Johannesson H."/>
        </authorList>
    </citation>
    <scope>NUCLEOTIDE SEQUENCE</scope>
    <source>
        <strain evidence="10">CBS 958.72</strain>
    </source>
</reference>
<dbReference type="GO" id="GO:0000978">
    <property type="term" value="F:RNA polymerase II cis-regulatory region sequence-specific DNA binding"/>
    <property type="evidence" value="ECO:0007669"/>
    <property type="project" value="TreeGrafter"/>
</dbReference>
<dbReference type="InterPro" id="IPR001083">
    <property type="entry name" value="Cu_fist_DNA-bd_dom"/>
</dbReference>
<evidence type="ECO:0000256" key="3">
    <source>
        <dbReference type="ARBA" id="ARBA00022833"/>
    </source>
</evidence>
<evidence type="ECO:0000256" key="4">
    <source>
        <dbReference type="ARBA" id="ARBA00023008"/>
    </source>
</evidence>
<evidence type="ECO:0000313" key="11">
    <source>
        <dbReference type="Proteomes" id="UP001287356"/>
    </source>
</evidence>
<comment type="subcellular location">
    <subcellularLocation>
        <location evidence="1">Nucleus</location>
    </subcellularLocation>
</comment>
<dbReference type="AlphaFoldDB" id="A0AAE0TYK6"/>
<evidence type="ECO:0000313" key="10">
    <source>
        <dbReference type="EMBL" id="KAK3384307.1"/>
    </source>
</evidence>
<dbReference type="Gene3D" id="3.90.430.10">
    <property type="entry name" value="Copper fist DNA-binding domain"/>
    <property type="match status" value="1"/>
</dbReference>
<evidence type="ECO:0000256" key="6">
    <source>
        <dbReference type="ARBA" id="ARBA00023163"/>
    </source>
</evidence>
<dbReference type="GO" id="GO:0045944">
    <property type="term" value="P:positive regulation of transcription by RNA polymerase II"/>
    <property type="evidence" value="ECO:0007669"/>
    <property type="project" value="TreeGrafter"/>
</dbReference>
<dbReference type="FunFam" id="3.90.430.10:FF:000001">
    <property type="entry name" value="Copper fist DNA-binding protein"/>
    <property type="match status" value="1"/>
</dbReference>
<comment type="caution">
    <text evidence="10">The sequence shown here is derived from an EMBL/GenBank/DDBJ whole genome shotgun (WGS) entry which is preliminary data.</text>
</comment>
<sequence length="500" mass="51993">MPMINGQKMACAPCIRGHRSTKCNHSSERIMVPVRKPGRPLSTCPCPPGKPCACGGVKVAIPRKQKCGCEPESGTGNGVVEGNPSPTSPPTSPTRSAFRVAKASNGSRSNGRKQSYDPSQLQRMVGSLVTPHSGSIDANAMPMTGNGLQPQMPLSNLTGFGPGVEFVPRAPPGNGFTPSQNLGYGTPVPYPMDIQYAPGHHLSQEVKNEEGVVSSRQSNGLGSPTRPVPFSNDARNASLASLTVPHQPAGLGTPLLPKSSGATNGGSCCCGPKDEGPELHSGNIPQQQPLQSDFSQQYLEQYAPPVDLKPQPMPAPAPYGYPTIFTYPAQYGSWQHPMEQSTWQEMSSQPNMTMGPPMLATPNGAGADHGMSHECTCGAGCQCLGCLAHPFNDQTLQYVNNAYNGTSANGGVGSGSSGTPTRNGNTAPASPDSQAASDGSAANNEQSLSTADYFFVNIPLRMDGGCLGSMDFCPCGDDCDCIGCSLHNNADDLALPASSG</sequence>
<evidence type="ECO:0000256" key="1">
    <source>
        <dbReference type="ARBA" id="ARBA00004123"/>
    </source>
</evidence>
<keyword evidence="3" id="KW-0862">Zinc</keyword>
<dbReference type="InterPro" id="IPR036395">
    <property type="entry name" value="Cu_fist_DNA-bd_dom_sf"/>
</dbReference>
<dbReference type="InterPro" id="IPR051763">
    <property type="entry name" value="Copper_Homeo_Regul"/>
</dbReference>
<feature type="region of interest" description="Disordered" evidence="8">
    <location>
        <begin position="411"/>
        <end position="443"/>
    </location>
</feature>
<dbReference type="PROSITE" id="PS50073">
    <property type="entry name" value="COPPER_FIST_2"/>
    <property type="match status" value="1"/>
</dbReference>
<reference evidence="10" key="1">
    <citation type="journal article" date="2023" name="Mol. Phylogenet. Evol.">
        <title>Genome-scale phylogeny and comparative genomics of the fungal order Sordariales.</title>
        <authorList>
            <person name="Hensen N."/>
            <person name="Bonometti L."/>
            <person name="Westerberg I."/>
            <person name="Brannstrom I.O."/>
            <person name="Guillou S."/>
            <person name="Cros-Aarteil S."/>
            <person name="Calhoun S."/>
            <person name="Haridas S."/>
            <person name="Kuo A."/>
            <person name="Mondo S."/>
            <person name="Pangilinan J."/>
            <person name="Riley R."/>
            <person name="LaButti K."/>
            <person name="Andreopoulos B."/>
            <person name="Lipzen A."/>
            <person name="Chen C."/>
            <person name="Yan M."/>
            <person name="Daum C."/>
            <person name="Ng V."/>
            <person name="Clum A."/>
            <person name="Steindorff A."/>
            <person name="Ohm R.A."/>
            <person name="Martin F."/>
            <person name="Silar P."/>
            <person name="Natvig D.O."/>
            <person name="Lalanne C."/>
            <person name="Gautier V."/>
            <person name="Ament-Velasquez S.L."/>
            <person name="Kruys A."/>
            <person name="Hutchinson M.I."/>
            <person name="Powell A.J."/>
            <person name="Barry K."/>
            <person name="Miller A.N."/>
            <person name="Grigoriev I.V."/>
            <person name="Debuchy R."/>
            <person name="Gladieux P."/>
            <person name="Hiltunen Thoren M."/>
            <person name="Johannesson H."/>
        </authorList>
    </citation>
    <scope>NUCLEOTIDE SEQUENCE</scope>
    <source>
        <strain evidence="10">CBS 958.72</strain>
    </source>
</reference>
<feature type="region of interest" description="Disordered" evidence="8">
    <location>
        <begin position="250"/>
        <end position="288"/>
    </location>
</feature>
<dbReference type="SMART" id="SM00412">
    <property type="entry name" value="Cu_FIST"/>
    <property type="match status" value="1"/>
</dbReference>
<keyword evidence="2" id="KW-0479">Metal-binding</keyword>
<feature type="domain" description="Copper-fist" evidence="9">
    <location>
        <begin position="1"/>
        <end position="41"/>
    </location>
</feature>
<dbReference type="SMART" id="SM01090">
    <property type="entry name" value="Copper-fist"/>
    <property type="match status" value="1"/>
</dbReference>
<dbReference type="GO" id="GO:0000981">
    <property type="term" value="F:DNA-binding transcription factor activity, RNA polymerase II-specific"/>
    <property type="evidence" value="ECO:0007669"/>
    <property type="project" value="TreeGrafter"/>
</dbReference>
<evidence type="ECO:0000256" key="8">
    <source>
        <dbReference type="SAM" id="MobiDB-lite"/>
    </source>
</evidence>
<dbReference type="GO" id="GO:0005507">
    <property type="term" value="F:copper ion binding"/>
    <property type="evidence" value="ECO:0007669"/>
    <property type="project" value="InterPro"/>
</dbReference>
<dbReference type="GO" id="GO:0006879">
    <property type="term" value="P:intracellular iron ion homeostasis"/>
    <property type="evidence" value="ECO:0007669"/>
    <property type="project" value="TreeGrafter"/>
</dbReference>
<name>A0AAE0TYK6_9PEZI</name>
<protein>
    <recommendedName>
        <fullName evidence="9">Copper-fist domain-containing protein</fullName>
    </recommendedName>
</protein>
<dbReference type="PANTHER" id="PTHR28088">
    <property type="entry name" value="TRANSCRIPTIONAL ACTIVATOR HAA1-RELATED"/>
    <property type="match status" value="1"/>
</dbReference>
<dbReference type="PROSITE" id="PS01119">
    <property type="entry name" value="COPPER_FIST_1"/>
    <property type="match status" value="1"/>
</dbReference>
<accession>A0AAE0TYK6</accession>